<comment type="caution">
    <text evidence="1">The sequence shown here is derived from an EMBL/GenBank/DDBJ whole genome shotgun (WGS) entry which is preliminary data.</text>
</comment>
<dbReference type="InterPro" id="IPR032720">
    <property type="entry name" value="Cys_rich_CWC"/>
</dbReference>
<evidence type="ECO:0000313" key="1">
    <source>
        <dbReference type="EMBL" id="NOL59250.1"/>
    </source>
</evidence>
<reference evidence="1 2" key="1">
    <citation type="submission" date="2020-05" db="EMBL/GenBank/DDBJ databases">
        <authorList>
            <person name="Zhang R."/>
        </authorList>
    </citation>
    <scope>NUCLEOTIDE SEQUENCE [LARGE SCALE GENOMIC DNA]</scope>
    <source>
        <strain evidence="1 2">DSM 28986</strain>
    </source>
</reference>
<name>A0A7K4FJM8_9ARCH</name>
<dbReference type="RefSeq" id="WP_171481135.1">
    <property type="nucleotide sequence ID" value="NZ_CP133600.1"/>
</dbReference>
<dbReference type="EMBL" id="JABGBP010000007">
    <property type="protein sequence ID" value="NOL59250.1"/>
    <property type="molecule type" value="Genomic_DNA"/>
</dbReference>
<protein>
    <recommendedName>
        <fullName evidence="3">Cysteine-rich CWC family protein</fullName>
    </recommendedName>
</protein>
<sequence length="54" mass="5826">MIKKCGICSAEFHCGGLLCWCKGTKLNGNQLKAIKLLSPDCVCPDCLNNAKNNI</sequence>
<accession>A0A7K4FJM8</accession>
<dbReference type="AlphaFoldDB" id="A0A7K4FJM8"/>
<gene>
    <name evidence="1" type="ORF">HLB00_00150</name>
</gene>
<evidence type="ECO:0000313" key="2">
    <source>
        <dbReference type="Proteomes" id="UP000546917"/>
    </source>
</evidence>
<dbReference type="GeneID" id="41484101"/>
<dbReference type="Pfam" id="PF14375">
    <property type="entry name" value="Cys_rich_CWC"/>
    <property type="match status" value="1"/>
</dbReference>
<dbReference type="Proteomes" id="UP000546917">
    <property type="component" value="Unassembled WGS sequence"/>
</dbReference>
<proteinExistence type="predicted"/>
<organism evidence="1 2">
    <name type="scientific">Ferroplasma acidiphilum</name>
    <dbReference type="NCBI Taxonomy" id="74969"/>
    <lineage>
        <taxon>Archaea</taxon>
        <taxon>Methanobacteriati</taxon>
        <taxon>Thermoplasmatota</taxon>
        <taxon>Thermoplasmata</taxon>
        <taxon>Thermoplasmatales</taxon>
        <taxon>Ferroplasmaceae</taxon>
        <taxon>Ferroplasma</taxon>
    </lineage>
</organism>
<evidence type="ECO:0008006" key="3">
    <source>
        <dbReference type="Google" id="ProtNLM"/>
    </source>
</evidence>